<protein>
    <submittedName>
        <fullName evidence="2">Uncharacterized protein</fullName>
    </submittedName>
</protein>
<sequence length="161" mass="17112">MLTILAMIGGYLLNQRQKDSASGSESGSSSSATTPSTDVSSGPPLLATEGTCTWHTQEMARDVGAVGTLSQVLRITTDRGSAVWICQDEVGNLYYHANKGGADAKWVEGQTALFLSGVERQPNGSFQVTARWDGTTFNVNSDRLQVTKKNTTPRVEKAVGG</sequence>
<name>A0A919IHQ2_9ACTN</name>
<accession>A0A919IHQ2</accession>
<organism evidence="2 3">
    <name type="scientific">Actinoplanes cyaneus</name>
    <dbReference type="NCBI Taxonomy" id="52696"/>
    <lineage>
        <taxon>Bacteria</taxon>
        <taxon>Bacillati</taxon>
        <taxon>Actinomycetota</taxon>
        <taxon>Actinomycetes</taxon>
        <taxon>Micromonosporales</taxon>
        <taxon>Micromonosporaceae</taxon>
        <taxon>Actinoplanes</taxon>
    </lineage>
</organism>
<dbReference type="Proteomes" id="UP000619479">
    <property type="component" value="Unassembled WGS sequence"/>
</dbReference>
<reference evidence="2" key="1">
    <citation type="submission" date="2021-01" db="EMBL/GenBank/DDBJ databases">
        <title>Whole genome shotgun sequence of Actinoplanes cyaneus NBRC 14990.</title>
        <authorList>
            <person name="Komaki H."/>
            <person name="Tamura T."/>
        </authorList>
    </citation>
    <scope>NUCLEOTIDE SEQUENCE</scope>
    <source>
        <strain evidence="2">NBRC 14990</strain>
    </source>
</reference>
<evidence type="ECO:0000313" key="3">
    <source>
        <dbReference type="Proteomes" id="UP000619479"/>
    </source>
</evidence>
<dbReference type="AlphaFoldDB" id="A0A919IHQ2"/>
<comment type="caution">
    <text evidence="2">The sequence shown here is derived from an EMBL/GenBank/DDBJ whole genome shotgun (WGS) entry which is preliminary data.</text>
</comment>
<keyword evidence="3" id="KW-1185">Reference proteome</keyword>
<proteinExistence type="predicted"/>
<evidence type="ECO:0000256" key="1">
    <source>
        <dbReference type="SAM" id="MobiDB-lite"/>
    </source>
</evidence>
<feature type="region of interest" description="Disordered" evidence="1">
    <location>
        <begin position="18"/>
        <end position="48"/>
    </location>
</feature>
<gene>
    <name evidence="2" type="ORF">Acy02nite_24580</name>
</gene>
<feature type="compositionally biased region" description="Low complexity" evidence="1">
    <location>
        <begin position="20"/>
        <end position="41"/>
    </location>
</feature>
<evidence type="ECO:0000313" key="2">
    <source>
        <dbReference type="EMBL" id="GID64577.1"/>
    </source>
</evidence>
<dbReference type="EMBL" id="BOMH01000017">
    <property type="protein sequence ID" value="GID64577.1"/>
    <property type="molecule type" value="Genomic_DNA"/>
</dbReference>